<dbReference type="OrthoDB" id="5420391at2759"/>
<evidence type="ECO:0000313" key="2">
    <source>
        <dbReference type="EMBL" id="KIW96514.1"/>
    </source>
</evidence>
<dbReference type="VEuPathDB" id="FungiDB:Z519_03583"/>
<keyword evidence="3" id="KW-1185">Reference proteome</keyword>
<feature type="compositionally biased region" description="Acidic residues" evidence="1">
    <location>
        <begin position="167"/>
        <end position="176"/>
    </location>
</feature>
<sequence length="436" mass="48480">MSADLYAAFMGEKAPSPEETGNTQTYTTTIAPSTTTIDIQLPTLITRPAQATLQQRAPSPLRQRDMGVNNVLFDAEEADFEDEFGDFETAHDSTNNGINIRINDLVAQAGLISTNIPDPAPLVPDLPDADNMLCKPSHRRIKISRTSAVQNNQSGTRNATISAQPSWDDDWGDFEQTEPPAPPRLAVEATTHASDDEWEPLDDSTPAPIQQIAHPKNLASAESKAMSVTFQPDTQTSAFERPSNVPPPSSLLQLLSSVFEFIHKSNADHTLPKSELASMVLVVFRVSGRIAAGRTLRWKRDALLAQSVRMGQSGKSGGMKLTAVNKSEATKEERDTNEMVRDWSSYVHEFNSILAQAQVPHHRMRLSSTPSLTKIEHTNPSDPSKQCVLCGLMRTERLRDIDVNVDDLFGEFWVEHWGHKDCFNFWYSYKNMLAHR</sequence>
<dbReference type="RefSeq" id="XP_016623183.1">
    <property type="nucleotide sequence ID" value="XM_016761333.1"/>
</dbReference>
<organism evidence="2 3">
    <name type="scientific">Cladophialophora bantiana (strain ATCC 10958 / CBS 173.52 / CDC B-1940 / NIH 8579)</name>
    <name type="common">Xylohypha bantiana</name>
    <dbReference type="NCBI Taxonomy" id="1442370"/>
    <lineage>
        <taxon>Eukaryota</taxon>
        <taxon>Fungi</taxon>
        <taxon>Dikarya</taxon>
        <taxon>Ascomycota</taxon>
        <taxon>Pezizomycotina</taxon>
        <taxon>Eurotiomycetes</taxon>
        <taxon>Chaetothyriomycetidae</taxon>
        <taxon>Chaetothyriales</taxon>
        <taxon>Herpotrichiellaceae</taxon>
        <taxon>Cladophialophora</taxon>
    </lineage>
</organism>
<dbReference type="GeneID" id="27696511"/>
<dbReference type="EMBL" id="KN846983">
    <property type="protein sequence ID" value="KIW96514.1"/>
    <property type="molecule type" value="Genomic_DNA"/>
</dbReference>
<evidence type="ECO:0000256" key="1">
    <source>
        <dbReference type="SAM" id="MobiDB-lite"/>
    </source>
</evidence>
<dbReference type="AlphaFoldDB" id="A0A0D2IIF1"/>
<dbReference type="Proteomes" id="UP000053789">
    <property type="component" value="Unassembled WGS sequence"/>
</dbReference>
<dbReference type="PANTHER" id="PTHR42084:SF1">
    <property type="entry name" value="SERINE_THREONINE-PROTEIN KINASE PPK6"/>
    <property type="match status" value="1"/>
</dbReference>
<gene>
    <name evidence="2" type="ORF">Z519_03583</name>
</gene>
<dbReference type="PANTHER" id="PTHR42084">
    <property type="entry name" value="YALI0E26631P"/>
    <property type="match status" value="1"/>
</dbReference>
<evidence type="ECO:0000313" key="3">
    <source>
        <dbReference type="Proteomes" id="UP000053789"/>
    </source>
</evidence>
<name>A0A0D2IIF1_CLAB1</name>
<feature type="region of interest" description="Disordered" evidence="1">
    <location>
        <begin position="145"/>
        <end position="183"/>
    </location>
</feature>
<protein>
    <submittedName>
        <fullName evidence="2">Uncharacterized protein</fullName>
    </submittedName>
</protein>
<reference evidence="2" key="1">
    <citation type="submission" date="2015-01" db="EMBL/GenBank/DDBJ databases">
        <title>The Genome Sequence of Cladophialophora bantiana CBS 173.52.</title>
        <authorList>
            <consortium name="The Broad Institute Genomics Platform"/>
            <person name="Cuomo C."/>
            <person name="de Hoog S."/>
            <person name="Gorbushina A."/>
            <person name="Stielow B."/>
            <person name="Teixiera M."/>
            <person name="Abouelleil A."/>
            <person name="Chapman S.B."/>
            <person name="Priest M."/>
            <person name="Young S.K."/>
            <person name="Wortman J."/>
            <person name="Nusbaum C."/>
            <person name="Birren B."/>
        </authorList>
    </citation>
    <scope>NUCLEOTIDE SEQUENCE [LARGE SCALE GENOMIC DNA]</scope>
    <source>
        <strain evidence="2">CBS 173.52</strain>
    </source>
</reference>
<proteinExistence type="predicted"/>
<accession>A0A0D2IIF1</accession>
<dbReference type="HOGENOM" id="CLU_022340_2_1_1"/>
<feature type="compositionally biased region" description="Polar residues" evidence="1">
    <location>
        <begin position="145"/>
        <end position="165"/>
    </location>
</feature>